<protein>
    <submittedName>
        <fullName evidence="3">TlpA family protein disulfide reductase</fullName>
    </submittedName>
</protein>
<keyword evidence="4" id="KW-1185">Reference proteome</keyword>
<reference evidence="3 4" key="1">
    <citation type="submission" date="2019-06" db="EMBL/GenBank/DDBJ databases">
        <title>Flavobacteriaceae Paucihalobacterium erythroidium CWB-1, complete genome.</title>
        <authorList>
            <person name="Wu S."/>
        </authorList>
    </citation>
    <scope>NUCLEOTIDE SEQUENCE [LARGE SCALE GENOMIC DNA]</scope>
    <source>
        <strain evidence="3 4">CWB-1</strain>
    </source>
</reference>
<proteinExistence type="predicted"/>
<dbReference type="PROSITE" id="PS51352">
    <property type="entry name" value="THIOREDOXIN_2"/>
    <property type="match status" value="1"/>
</dbReference>
<evidence type="ECO:0000256" key="1">
    <source>
        <dbReference type="SAM" id="Phobius"/>
    </source>
</evidence>
<dbReference type="InterPro" id="IPR050553">
    <property type="entry name" value="Thioredoxin_ResA/DsbE_sf"/>
</dbReference>
<dbReference type="Gene3D" id="3.40.30.10">
    <property type="entry name" value="Glutaredoxin"/>
    <property type="match status" value="1"/>
</dbReference>
<dbReference type="InterPro" id="IPR036249">
    <property type="entry name" value="Thioredoxin-like_sf"/>
</dbReference>
<accession>A0A506PJB4</accession>
<sequence length="194" mass="22153">MTDEKSRGKKSSGRGFNIVLLVILVLLIIPQTRQPIQVGLHKVLGLFGPGFKSVEKAETISDYNWTLQSESGELFKFNDAKEKVIVINFWATWCPPCIAEMPSLDKLYQAYQDDVVFLFVSNEDLDKLQKFKEKHNYQFPVYKAATKPPSEFNINSIPRTFVINKSGKILVDKTGAANWFSDGFKEKLDQLLRE</sequence>
<dbReference type="InterPro" id="IPR013766">
    <property type="entry name" value="Thioredoxin_domain"/>
</dbReference>
<dbReference type="SUPFAM" id="SSF52833">
    <property type="entry name" value="Thioredoxin-like"/>
    <property type="match status" value="1"/>
</dbReference>
<keyword evidence="1" id="KW-0472">Membrane</keyword>
<gene>
    <name evidence="3" type="ORF">FJ651_07020</name>
</gene>
<dbReference type="RefSeq" id="WP_140989775.1">
    <property type="nucleotide sequence ID" value="NZ_VHIQ01000003.1"/>
</dbReference>
<evidence type="ECO:0000313" key="3">
    <source>
        <dbReference type="EMBL" id="TPV33903.1"/>
    </source>
</evidence>
<name>A0A506PJB4_9FLAO</name>
<dbReference type="PANTHER" id="PTHR42852">
    <property type="entry name" value="THIOL:DISULFIDE INTERCHANGE PROTEIN DSBE"/>
    <property type="match status" value="1"/>
</dbReference>
<dbReference type="AlphaFoldDB" id="A0A506PJB4"/>
<dbReference type="Pfam" id="PF00578">
    <property type="entry name" value="AhpC-TSA"/>
    <property type="match status" value="1"/>
</dbReference>
<comment type="caution">
    <text evidence="3">The sequence shown here is derived from an EMBL/GenBank/DDBJ whole genome shotgun (WGS) entry which is preliminary data.</text>
</comment>
<dbReference type="PANTHER" id="PTHR42852:SF17">
    <property type="entry name" value="THIOREDOXIN-LIKE PROTEIN HI_1115"/>
    <property type="match status" value="1"/>
</dbReference>
<keyword evidence="1" id="KW-0812">Transmembrane</keyword>
<dbReference type="EMBL" id="VHIQ01000003">
    <property type="protein sequence ID" value="TPV33903.1"/>
    <property type="molecule type" value="Genomic_DNA"/>
</dbReference>
<organism evidence="3 4">
    <name type="scientific">Paucihalobacter ruber</name>
    <dbReference type="NCBI Taxonomy" id="2567861"/>
    <lineage>
        <taxon>Bacteria</taxon>
        <taxon>Pseudomonadati</taxon>
        <taxon>Bacteroidota</taxon>
        <taxon>Flavobacteriia</taxon>
        <taxon>Flavobacteriales</taxon>
        <taxon>Flavobacteriaceae</taxon>
        <taxon>Paucihalobacter</taxon>
    </lineage>
</organism>
<dbReference type="GO" id="GO:0016209">
    <property type="term" value="F:antioxidant activity"/>
    <property type="evidence" value="ECO:0007669"/>
    <property type="project" value="InterPro"/>
</dbReference>
<dbReference type="InterPro" id="IPR000866">
    <property type="entry name" value="AhpC/TSA"/>
</dbReference>
<evidence type="ECO:0000313" key="4">
    <source>
        <dbReference type="Proteomes" id="UP000317332"/>
    </source>
</evidence>
<feature type="domain" description="Thioredoxin" evidence="2">
    <location>
        <begin position="51"/>
        <end position="193"/>
    </location>
</feature>
<keyword evidence="1" id="KW-1133">Transmembrane helix</keyword>
<dbReference type="GO" id="GO:0016491">
    <property type="term" value="F:oxidoreductase activity"/>
    <property type="evidence" value="ECO:0007669"/>
    <property type="project" value="InterPro"/>
</dbReference>
<evidence type="ECO:0000259" key="2">
    <source>
        <dbReference type="PROSITE" id="PS51352"/>
    </source>
</evidence>
<dbReference type="CDD" id="cd02966">
    <property type="entry name" value="TlpA_like_family"/>
    <property type="match status" value="1"/>
</dbReference>
<feature type="transmembrane region" description="Helical" evidence="1">
    <location>
        <begin position="12"/>
        <end position="29"/>
    </location>
</feature>
<dbReference type="OrthoDB" id="9815205at2"/>
<dbReference type="Proteomes" id="UP000317332">
    <property type="component" value="Unassembled WGS sequence"/>
</dbReference>